<feature type="region of interest" description="Disordered" evidence="1">
    <location>
        <begin position="326"/>
        <end position="370"/>
    </location>
</feature>
<comment type="caution">
    <text evidence="2">The sequence shown here is derived from an EMBL/GenBank/DDBJ whole genome shotgun (WGS) entry which is preliminary data.</text>
</comment>
<proteinExistence type="predicted"/>
<feature type="region of interest" description="Disordered" evidence="1">
    <location>
        <begin position="1"/>
        <end position="35"/>
    </location>
</feature>
<dbReference type="EMBL" id="NJET01000024">
    <property type="protein sequence ID" value="PHH64897.1"/>
    <property type="molecule type" value="Genomic_DNA"/>
</dbReference>
<reference evidence="2 3" key="1">
    <citation type="submission" date="2017-06" db="EMBL/GenBank/DDBJ databases">
        <title>Ant-infecting Ophiocordyceps genomes reveal a high diversity of potential behavioral manipulation genes and a possible major role for enterotoxins.</title>
        <authorList>
            <person name="De Bekker C."/>
            <person name="Evans H.C."/>
            <person name="Brachmann A."/>
            <person name="Hughes D.P."/>
        </authorList>
    </citation>
    <scope>NUCLEOTIDE SEQUENCE [LARGE SCALE GENOMIC DNA]</scope>
    <source>
        <strain evidence="2 3">Map64</strain>
    </source>
</reference>
<evidence type="ECO:0000313" key="3">
    <source>
        <dbReference type="Proteomes" id="UP000226192"/>
    </source>
</evidence>
<accession>A0A2C5Y862</accession>
<sequence length="412" mass="45184">MFAARRDQENLIHGPQKTVKPQNKPGLNCPSTPSCRNDENAIGPLTIRAAAAKSGGLGLTEREKLRLDNKGHRATPIEEPQTRAPLGIKTTNARTRACRTFGVKEIVNEIEKSQAKQSVPRRPPRQKRASTRTHNPIRQDPYKSTKSVEYAPNLEDPLPYASDVMPEGSSNDGDAKRPGMANAIFEDLRIDPTIASEVVDNEADRLAWNQEDDTEDGAPGLARPASSLAGDTRVGRRPRPRNQLSMTVSRRAASALAILPSEVSKPAAKAAPVRRPLSSLITGGKKVMATQTAREASTGNFAGEVASRTTFGYNQGRMAGSMVRSRSAGVQKRNQAPTIGPLVSRDPEESLRTSNRQLQDAPRKERCVSEHRARPRLAHIFGEVFEDDVMPERDPLFSSDDEGDMMRPRFMS</sequence>
<evidence type="ECO:0000256" key="1">
    <source>
        <dbReference type="SAM" id="MobiDB-lite"/>
    </source>
</evidence>
<dbReference type="Proteomes" id="UP000226192">
    <property type="component" value="Unassembled WGS sequence"/>
</dbReference>
<feature type="region of interest" description="Disordered" evidence="1">
    <location>
        <begin position="210"/>
        <end position="243"/>
    </location>
</feature>
<gene>
    <name evidence="2" type="ORF">CDD81_3754</name>
</gene>
<keyword evidence="3" id="KW-1185">Reference proteome</keyword>
<organism evidence="2 3">
    <name type="scientific">Ophiocordyceps australis</name>
    <dbReference type="NCBI Taxonomy" id="1399860"/>
    <lineage>
        <taxon>Eukaryota</taxon>
        <taxon>Fungi</taxon>
        <taxon>Dikarya</taxon>
        <taxon>Ascomycota</taxon>
        <taxon>Pezizomycotina</taxon>
        <taxon>Sordariomycetes</taxon>
        <taxon>Hypocreomycetidae</taxon>
        <taxon>Hypocreales</taxon>
        <taxon>Ophiocordycipitaceae</taxon>
        <taxon>Ophiocordyceps</taxon>
    </lineage>
</organism>
<feature type="compositionally biased region" description="Basic residues" evidence="1">
    <location>
        <begin position="122"/>
        <end position="131"/>
    </location>
</feature>
<feature type="compositionally biased region" description="Basic and acidic residues" evidence="1">
    <location>
        <begin position="1"/>
        <end position="10"/>
    </location>
</feature>
<protein>
    <submittedName>
        <fullName evidence="2">Uncharacterized protein</fullName>
    </submittedName>
</protein>
<name>A0A2C5Y862_9HYPO</name>
<feature type="compositionally biased region" description="Basic and acidic residues" evidence="1">
    <location>
        <begin position="361"/>
        <end position="370"/>
    </location>
</feature>
<feature type="region of interest" description="Disordered" evidence="1">
    <location>
        <begin position="391"/>
        <end position="412"/>
    </location>
</feature>
<feature type="compositionally biased region" description="Polar residues" evidence="1">
    <location>
        <begin position="132"/>
        <end position="147"/>
    </location>
</feature>
<dbReference type="AlphaFoldDB" id="A0A2C5Y862"/>
<feature type="region of interest" description="Disordered" evidence="1">
    <location>
        <begin position="112"/>
        <end position="178"/>
    </location>
</feature>
<evidence type="ECO:0000313" key="2">
    <source>
        <dbReference type="EMBL" id="PHH64897.1"/>
    </source>
</evidence>
<dbReference type="OrthoDB" id="5327145at2759"/>